<dbReference type="CDD" id="cd00609">
    <property type="entry name" value="AAT_like"/>
    <property type="match status" value="1"/>
</dbReference>
<dbReference type="Gene3D" id="3.90.1150.10">
    <property type="entry name" value="Aspartate Aminotransferase, domain 1"/>
    <property type="match status" value="1"/>
</dbReference>
<dbReference type="Pfam" id="PF00155">
    <property type="entry name" value="Aminotran_1_2"/>
    <property type="match status" value="1"/>
</dbReference>
<dbReference type="GO" id="GO:0030170">
    <property type="term" value="F:pyridoxal phosphate binding"/>
    <property type="evidence" value="ECO:0007669"/>
    <property type="project" value="InterPro"/>
</dbReference>
<dbReference type="GO" id="GO:0008483">
    <property type="term" value="F:transaminase activity"/>
    <property type="evidence" value="ECO:0007669"/>
    <property type="project" value="UniProtKB-KW"/>
</dbReference>
<dbReference type="InterPro" id="IPR015421">
    <property type="entry name" value="PyrdxlP-dep_Trfase_major"/>
</dbReference>
<dbReference type="RefSeq" id="WP_068952389.1">
    <property type="nucleotide sequence ID" value="NZ_LGLV01000004.1"/>
</dbReference>
<comment type="caution">
    <text evidence="2">The sequence shown here is derived from an EMBL/GenBank/DDBJ whole genome shotgun (WGS) entry which is preliminary data.</text>
</comment>
<reference evidence="2 3" key="1">
    <citation type="journal article" date="2016" name="Syst. Appl. Microbiol.">
        <title>Pararhizobium polonicum sp. nov. isolated from tumors on stone fruit rootstocks.</title>
        <authorList>
            <person name="Pulawska J."/>
            <person name="Kuzmanovic N."/>
            <person name="Willems A."/>
            <person name="Pothier J.F."/>
        </authorList>
    </citation>
    <scope>NUCLEOTIDE SEQUENCE [LARGE SCALE GENOMIC DNA]</scope>
    <source>
        <strain evidence="2 3">F5.1</strain>
    </source>
</reference>
<dbReference type="Proteomes" id="UP000093111">
    <property type="component" value="Unassembled WGS sequence"/>
</dbReference>
<name>A0A1C7P794_9HYPH</name>
<feature type="domain" description="Aminotransferase class I/classII large" evidence="1">
    <location>
        <begin position="48"/>
        <end position="358"/>
    </location>
</feature>
<dbReference type="PANTHER" id="PTHR43510">
    <property type="entry name" value="AMINOTRANSFERASE FUNCTION, HYPOTHETICAL (EUROFUNG)"/>
    <property type="match status" value="1"/>
</dbReference>
<sequence>MTKPMRDFVLETYMSKWEFTAKYNMTASDAESMRLPELLAMASDEDRTDFETLSLGYTETFGAPALRQEIAGTYDTVLPENLICFAGAEEAIYVAMKVLLTPDDHAIVITPNYQAAETIPLSICAVTGVALDIGNDWSLDVNLVEAAIRPNTKLLSINFPNNPTGKILPRAIFDRLIDLCRKHGIWLFSDEVYRLIERDEALRLPQAVDAYERGISLNVMSKAYGLPGLRIGWLACKDRDFLVRCERYKHFLSICNSGPSEILARIALKSRDQILARTRKIVRRNVTELNTFFAEFPHLFDWREPDGGCVAFIRYKGPEGVEEFARRAVEEAGVFFLPSSVYRSELTPVPENCLRVGFGRLHVPEGITVLRNWLNRNGL</sequence>
<dbReference type="Gene3D" id="3.40.640.10">
    <property type="entry name" value="Type I PLP-dependent aspartate aminotransferase-like (Major domain)"/>
    <property type="match status" value="1"/>
</dbReference>
<dbReference type="SUPFAM" id="SSF53383">
    <property type="entry name" value="PLP-dependent transferases"/>
    <property type="match status" value="1"/>
</dbReference>
<evidence type="ECO:0000313" key="3">
    <source>
        <dbReference type="Proteomes" id="UP000093111"/>
    </source>
</evidence>
<dbReference type="STRING" id="1612624.ADU59_05455"/>
<organism evidence="2 3">
    <name type="scientific">Pararhizobium polonicum</name>
    <dbReference type="NCBI Taxonomy" id="1612624"/>
    <lineage>
        <taxon>Bacteria</taxon>
        <taxon>Pseudomonadati</taxon>
        <taxon>Pseudomonadota</taxon>
        <taxon>Alphaproteobacteria</taxon>
        <taxon>Hyphomicrobiales</taxon>
        <taxon>Rhizobiaceae</taxon>
        <taxon>Rhizobium/Agrobacterium group</taxon>
        <taxon>Pararhizobium</taxon>
    </lineage>
</organism>
<keyword evidence="2" id="KW-0032">Aminotransferase</keyword>
<dbReference type="PATRIC" id="fig|1612624.7.peg.1139"/>
<dbReference type="AlphaFoldDB" id="A0A1C7P794"/>
<dbReference type="InterPro" id="IPR015424">
    <property type="entry name" value="PyrdxlP-dep_Trfase"/>
</dbReference>
<keyword evidence="3" id="KW-1185">Reference proteome</keyword>
<proteinExistence type="predicted"/>
<dbReference type="OrthoDB" id="9803354at2"/>
<keyword evidence="2" id="KW-0808">Transferase</keyword>
<dbReference type="InterPro" id="IPR015422">
    <property type="entry name" value="PyrdxlP-dep_Trfase_small"/>
</dbReference>
<dbReference type="InterPro" id="IPR004839">
    <property type="entry name" value="Aminotransferase_I/II_large"/>
</dbReference>
<dbReference type="EMBL" id="LGLV01000004">
    <property type="protein sequence ID" value="OBZ97128.1"/>
    <property type="molecule type" value="Genomic_DNA"/>
</dbReference>
<protein>
    <submittedName>
        <fullName evidence="2">Aminotransferase</fullName>
    </submittedName>
</protein>
<accession>A0A1C7P794</accession>
<dbReference type="PANTHER" id="PTHR43510:SF1">
    <property type="entry name" value="AMINOTRANSFERASE FUNCTION, HYPOTHETICAL (EUROFUNG)"/>
    <property type="match status" value="1"/>
</dbReference>
<evidence type="ECO:0000313" key="2">
    <source>
        <dbReference type="EMBL" id="OBZ97128.1"/>
    </source>
</evidence>
<gene>
    <name evidence="2" type="ORF">ADU59_05455</name>
</gene>
<evidence type="ECO:0000259" key="1">
    <source>
        <dbReference type="Pfam" id="PF00155"/>
    </source>
</evidence>